<sequence>MPTRGEDCVCEASGATAAAIVVLEPQGPEPAAPPAPGPKSHSSRHPAAVTFSPADVQAGTRGPPP</sequence>
<feature type="region of interest" description="Disordered" evidence="1">
    <location>
        <begin position="24"/>
        <end position="65"/>
    </location>
</feature>
<keyword evidence="3" id="KW-1185">Reference proteome</keyword>
<evidence type="ECO:0000313" key="3">
    <source>
        <dbReference type="Proteomes" id="UP000326458"/>
    </source>
</evidence>
<evidence type="ECO:0000313" key="2">
    <source>
        <dbReference type="EMBL" id="KAB0344494.1"/>
    </source>
</evidence>
<dbReference type="Proteomes" id="UP000326458">
    <property type="component" value="Unassembled WGS sequence"/>
</dbReference>
<comment type="caution">
    <text evidence="2">The sequence shown here is derived from an EMBL/GenBank/DDBJ whole genome shotgun (WGS) entry which is preliminary data.</text>
</comment>
<dbReference type="EMBL" id="VCEA01000003">
    <property type="protein sequence ID" value="KAB0344494.1"/>
    <property type="molecule type" value="Genomic_DNA"/>
</dbReference>
<name>A0A5N3V5R0_MUNMU</name>
<evidence type="ECO:0000256" key="1">
    <source>
        <dbReference type="SAM" id="MobiDB-lite"/>
    </source>
</evidence>
<dbReference type="AlphaFoldDB" id="A0A5N3V5R0"/>
<accession>A0A5N3V5R0</accession>
<reference evidence="2 3" key="1">
    <citation type="submission" date="2019-06" db="EMBL/GenBank/DDBJ databases">
        <title>Discovery of a novel chromosome fission-fusion reversal in muntjac.</title>
        <authorList>
            <person name="Mudd A.B."/>
            <person name="Bredeson J.V."/>
            <person name="Baum R."/>
            <person name="Hockemeyer D."/>
            <person name="Rokhsar D.S."/>
        </authorList>
    </citation>
    <scope>NUCLEOTIDE SEQUENCE [LARGE SCALE GENOMIC DNA]</scope>
    <source>
        <strain evidence="2">UTSW_UCB_Mm</strain>
        <tissue evidence="2">Fibroblast cell line</tissue>
    </source>
</reference>
<feature type="compositionally biased region" description="Pro residues" evidence="1">
    <location>
        <begin position="27"/>
        <end position="37"/>
    </location>
</feature>
<gene>
    <name evidence="2" type="ORF">FD754_021420</name>
</gene>
<protein>
    <submittedName>
        <fullName evidence="2">Uncharacterized protein</fullName>
    </submittedName>
</protein>
<organism evidence="2 3">
    <name type="scientific">Muntiacus muntjak</name>
    <name type="common">Barking deer</name>
    <name type="synonym">Indian muntjac</name>
    <dbReference type="NCBI Taxonomy" id="9888"/>
    <lineage>
        <taxon>Eukaryota</taxon>
        <taxon>Metazoa</taxon>
        <taxon>Chordata</taxon>
        <taxon>Craniata</taxon>
        <taxon>Vertebrata</taxon>
        <taxon>Euteleostomi</taxon>
        <taxon>Mammalia</taxon>
        <taxon>Eutheria</taxon>
        <taxon>Laurasiatheria</taxon>
        <taxon>Artiodactyla</taxon>
        <taxon>Ruminantia</taxon>
        <taxon>Pecora</taxon>
        <taxon>Cervidae</taxon>
        <taxon>Muntiacinae</taxon>
        <taxon>Muntiacus</taxon>
    </lineage>
</organism>
<proteinExistence type="predicted"/>